<dbReference type="InParanoid" id="A0A369JSK5"/>
<organism evidence="2 3">
    <name type="scientific">Hypsizygus marmoreus</name>
    <name type="common">White beech mushroom</name>
    <name type="synonym">Agaricus marmoreus</name>
    <dbReference type="NCBI Taxonomy" id="39966"/>
    <lineage>
        <taxon>Eukaryota</taxon>
        <taxon>Fungi</taxon>
        <taxon>Dikarya</taxon>
        <taxon>Basidiomycota</taxon>
        <taxon>Agaricomycotina</taxon>
        <taxon>Agaricomycetes</taxon>
        <taxon>Agaricomycetidae</taxon>
        <taxon>Agaricales</taxon>
        <taxon>Tricholomatineae</taxon>
        <taxon>Lyophyllaceae</taxon>
        <taxon>Hypsizygus</taxon>
    </lineage>
</organism>
<dbReference type="PROSITE" id="PS51186">
    <property type="entry name" value="GNAT"/>
    <property type="match status" value="1"/>
</dbReference>
<dbReference type="OrthoDB" id="41238at2759"/>
<dbReference type="Pfam" id="PF13302">
    <property type="entry name" value="Acetyltransf_3"/>
    <property type="match status" value="1"/>
</dbReference>
<dbReference type="Proteomes" id="UP000076154">
    <property type="component" value="Unassembled WGS sequence"/>
</dbReference>
<evidence type="ECO:0000313" key="2">
    <source>
        <dbReference type="EMBL" id="RDB21746.1"/>
    </source>
</evidence>
<feature type="domain" description="N-acetyltransferase" evidence="1">
    <location>
        <begin position="44"/>
        <end position="191"/>
    </location>
</feature>
<reference evidence="2" key="1">
    <citation type="submission" date="2018-04" db="EMBL/GenBank/DDBJ databases">
        <title>Whole genome sequencing of Hypsizygus marmoreus.</title>
        <authorList>
            <person name="Choi I.-G."/>
            <person name="Min B."/>
            <person name="Kim J.-G."/>
            <person name="Kim S."/>
            <person name="Oh Y.-L."/>
            <person name="Kong W.-S."/>
            <person name="Park H."/>
            <person name="Jeong J."/>
            <person name="Song E.-S."/>
        </authorList>
    </citation>
    <scope>NUCLEOTIDE SEQUENCE [LARGE SCALE GENOMIC DNA]</scope>
    <source>
        <strain evidence="2">51987-8</strain>
    </source>
</reference>
<dbReference type="GO" id="GO:1990189">
    <property type="term" value="F:protein N-terminal-serine acetyltransferase activity"/>
    <property type="evidence" value="ECO:0007669"/>
    <property type="project" value="TreeGrafter"/>
</dbReference>
<name>A0A369JSK5_HYPMA</name>
<dbReference type="Gene3D" id="3.40.630.30">
    <property type="match status" value="1"/>
</dbReference>
<dbReference type="PANTHER" id="PTHR43441:SF5">
    <property type="entry name" value="FAMILY ACETYLTRANSFERASE, PUTATIVE-RELATED"/>
    <property type="match status" value="1"/>
</dbReference>
<evidence type="ECO:0000259" key="1">
    <source>
        <dbReference type="PROSITE" id="PS51186"/>
    </source>
</evidence>
<keyword evidence="3" id="KW-1185">Reference proteome</keyword>
<dbReference type="GO" id="GO:0008999">
    <property type="term" value="F:protein-N-terminal-alanine acetyltransferase activity"/>
    <property type="evidence" value="ECO:0007669"/>
    <property type="project" value="TreeGrafter"/>
</dbReference>
<dbReference type="AlphaFoldDB" id="A0A369JSK5"/>
<sequence>MSAEEYEPNFCFPVKDLESERVKLTPFIPSKHADAFFALTRPSYEYVPFGPYATADEFVSILVEGRIHPNPESVLFAVYDKTKAPETGVPDGAIAGAIGYWGTSAVNLVTEISFVLISPQFQRTHVTSNAIGLLLHYALDLPSEGGLGLRRVSWQVSPLNGASIRAAERMGFKKEGILRWHYVLQEHKQIGNGPERREGDPKSNMLGRDTEVLGLCWDDWEDSAKGLVNAIMSRTS</sequence>
<dbReference type="InterPro" id="IPR051908">
    <property type="entry name" value="Ribosomal_N-acetyltransferase"/>
</dbReference>
<gene>
    <name evidence="2" type="ORF">Hypma_010904</name>
</gene>
<proteinExistence type="predicted"/>
<evidence type="ECO:0000313" key="3">
    <source>
        <dbReference type="Proteomes" id="UP000076154"/>
    </source>
</evidence>
<accession>A0A369JSK5</accession>
<dbReference type="PANTHER" id="PTHR43441">
    <property type="entry name" value="RIBOSOMAL-PROTEIN-SERINE ACETYLTRANSFERASE"/>
    <property type="match status" value="1"/>
</dbReference>
<dbReference type="InterPro" id="IPR016181">
    <property type="entry name" value="Acyl_CoA_acyltransferase"/>
</dbReference>
<dbReference type="EMBL" id="LUEZ02000053">
    <property type="protein sequence ID" value="RDB21746.1"/>
    <property type="molecule type" value="Genomic_DNA"/>
</dbReference>
<dbReference type="SUPFAM" id="SSF55729">
    <property type="entry name" value="Acyl-CoA N-acyltransferases (Nat)"/>
    <property type="match status" value="1"/>
</dbReference>
<dbReference type="InterPro" id="IPR000182">
    <property type="entry name" value="GNAT_dom"/>
</dbReference>
<protein>
    <recommendedName>
        <fullName evidence="1">N-acetyltransferase domain-containing protein</fullName>
    </recommendedName>
</protein>
<comment type="caution">
    <text evidence="2">The sequence shown here is derived from an EMBL/GenBank/DDBJ whole genome shotgun (WGS) entry which is preliminary data.</text>
</comment>